<organism evidence="3 4">
    <name type="scientific">Pseudonocardia oceani</name>
    <dbReference type="NCBI Taxonomy" id="2792013"/>
    <lineage>
        <taxon>Bacteria</taxon>
        <taxon>Bacillati</taxon>
        <taxon>Actinomycetota</taxon>
        <taxon>Actinomycetes</taxon>
        <taxon>Pseudonocardiales</taxon>
        <taxon>Pseudonocardiaceae</taxon>
        <taxon>Pseudonocardia</taxon>
    </lineage>
</organism>
<sequence>MSDALPPPYDPAVHTPDDNPTVLLEMYCECGDVRRFVDPVSHVLPQLAGFQAQHAGDGHGPTTAKKSLAEREARRKAGFRMAGRQAEYQPKEHEGEGAGFDWSPPPTS</sequence>
<comment type="caution">
    <text evidence="3">The sequence shown here is derived from an EMBL/GenBank/DDBJ whole genome shotgun (WGS) entry which is preliminary data.</text>
</comment>
<evidence type="ECO:0000313" key="4">
    <source>
        <dbReference type="Proteomes" id="UP000694300"/>
    </source>
</evidence>
<name>A0ABS6UJZ0_9PSEU</name>
<protein>
    <recommendedName>
        <fullName evidence="5">Lsr2 protein</fullName>
    </recommendedName>
</protein>
<gene>
    <name evidence="2" type="ORF">I4I82_26345</name>
    <name evidence="3" type="ORF">I4I82_33490</name>
</gene>
<proteinExistence type="predicted"/>
<dbReference type="RefSeq" id="WP_218596137.1">
    <property type="nucleotide sequence ID" value="NZ_JADQDE010000005.1"/>
</dbReference>
<accession>A0ABS6UJZ0</accession>
<keyword evidence="4" id="KW-1185">Reference proteome</keyword>
<feature type="region of interest" description="Disordered" evidence="1">
    <location>
        <begin position="52"/>
        <end position="108"/>
    </location>
</feature>
<dbReference type="EMBL" id="JADQDF010000003">
    <property type="protein sequence ID" value="MBW0132563.1"/>
    <property type="molecule type" value="Genomic_DNA"/>
</dbReference>
<evidence type="ECO:0000313" key="3">
    <source>
        <dbReference type="EMBL" id="MBW0132563.1"/>
    </source>
</evidence>
<evidence type="ECO:0000313" key="2">
    <source>
        <dbReference type="EMBL" id="MBW0131175.1"/>
    </source>
</evidence>
<dbReference type="EMBL" id="JADQDF010000001">
    <property type="protein sequence ID" value="MBW0131175.1"/>
    <property type="molecule type" value="Genomic_DNA"/>
</dbReference>
<dbReference type="Proteomes" id="UP000694300">
    <property type="component" value="Unassembled WGS sequence"/>
</dbReference>
<evidence type="ECO:0000256" key="1">
    <source>
        <dbReference type="SAM" id="MobiDB-lite"/>
    </source>
</evidence>
<reference evidence="3 4" key="1">
    <citation type="submission" date="2020-11" db="EMBL/GenBank/DDBJ databases">
        <title>Pseudonocardia abyssalis sp. nov. and Pseudonocardia oceani sp. nov., description and phylogenomic analysis of two novel actinomycetes isolated from the deep Southern Ocean.</title>
        <authorList>
            <person name="Parra J."/>
        </authorList>
    </citation>
    <scope>NUCLEOTIDE SEQUENCE [LARGE SCALE GENOMIC DNA]</scope>
    <source>
        <strain evidence="3">KRD-185</strain>
        <strain evidence="4">KRD185</strain>
    </source>
</reference>
<evidence type="ECO:0008006" key="5">
    <source>
        <dbReference type="Google" id="ProtNLM"/>
    </source>
</evidence>